<feature type="compositionally biased region" description="Basic and acidic residues" evidence="1">
    <location>
        <begin position="787"/>
        <end position="798"/>
    </location>
</feature>
<organism evidence="2 3">
    <name type="scientific">Dissostichus mawsoni</name>
    <name type="common">Antarctic cod</name>
    <dbReference type="NCBI Taxonomy" id="36200"/>
    <lineage>
        <taxon>Eukaryota</taxon>
        <taxon>Metazoa</taxon>
        <taxon>Chordata</taxon>
        <taxon>Craniata</taxon>
        <taxon>Vertebrata</taxon>
        <taxon>Euteleostomi</taxon>
        <taxon>Actinopterygii</taxon>
        <taxon>Neopterygii</taxon>
        <taxon>Teleostei</taxon>
        <taxon>Neoteleostei</taxon>
        <taxon>Acanthomorphata</taxon>
        <taxon>Eupercaria</taxon>
        <taxon>Perciformes</taxon>
        <taxon>Notothenioidei</taxon>
        <taxon>Nototheniidae</taxon>
        <taxon>Dissostichus</taxon>
    </lineage>
</organism>
<dbReference type="AlphaFoldDB" id="A0A7J5XHI6"/>
<evidence type="ECO:0000256" key="1">
    <source>
        <dbReference type="SAM" id="MobiDB-lite"/>
    </source>
</evidence>
<evidence type="ECO:0000313" key="3">
    <source>
        <dbReference type="Proteomes" id="UP000518266"/>
    </source>
</evidence>
<feature type="compositionally biased region" description="Basic and acidic residues" evidence="1">
    <location>
        <begin position="636"/>
        <end position="646"/>
    </location>
</feature>
<dbReference type="EMBL" id="JAAKFY010000024">
    <property type="protein sequence ID" value="KAF3836562.1"/>
    <property type="molecule type" value="Genomic_DNA"/>
</dbReference>
<accession>A0A7J5XHI6</accession>
<feature type="compositionally biased region" description="Polar residues" evidence="1">
    <location>
        <begin position="448"/>
        <end position="461"/>
    </location>
</feature>
<feature type="compositionally biased region" description="Basic residues" evidence="1">
    <location>
        <begin position="236"/>
        <end position="250"/>
    </location>
</feature>
<feature type="region of interest" description="Disordered" evidence="1">
    <location>
        <begin position="1"/>
        <end position="90"/>
    </location>
</feature>
<evidence type="ECO:0008006" key="4">
    <source>
        <dbReference type="Google" id="ProtNLM"/>
    </source>
</evidence>
<feature type="compositionally biased region" description="Basic and acidic residues" evidence="1">
    <location>
        <begin position="56"/>
        <end position="69"/>
    </location>
</feature>
<keyword evidence="3" id="KW-1185">Reference proteome</keyword>
<proteinExistence type="predicted"/>
<feature type="compositionally biased region" description="Low complexity" evidence="1">
    <location>
        <begin position="872"/>
        <end position="885"/>
    </location>
</feature>
<feature type="compositionally biased region" description="Acidic residues" evidence="1">
    <location>
        <begin position="43"/>
        <end position="54"/>
    </location>
</feature>
<feature type="compositionally biased region" description="Basic residues" evidence="1">
    <location>
        <begin position="849"/>
        <end position="861"/>
    </location>
</feature>
<dbReference type="OrthoDB" id="9909290at2759"/>
<feature type="region of interest" description="Disordered" evidence="1">
    <location>
        <begin position="690"/>
        <end position="727"/>
    </location>
</feature>
<gene>
    <name evidence="2" type="ORF">F7725_029120</name>
</gene>
<evidence type="ECO:0000313" key="2">
    <source>
        <dbReference type="EMBL" id="KAF3836562.1"/>
    </source>
</evidence>
<feature type="compositionally biased region" description="Basic residues" evidence="1">
    <location>
        <begin position="558"/>
        <end position="590"/>
    </location>
</feature>
<feature type="compositionally biased region" description="Acidic residues" evidence="1">
    <location>
        <begin position="518"/>
        <end position="528"/>
    </location>
</feature>
<name>A0A7J5XHI6_DISMA</name>
<feature type="compositionally biased region" description="Polar residues" evidence="1">
    <location>
        <begin position="331"/>
        <end position="349"/>
    </location>
</feature>
<reference evidence="2 3" key="1">
    <citation type="submission" date="2020-03" db="EMBL/GenBank/DDBJ databases">
        <title>Dissostichus mawsoni Genome sequencing and assembly.</title>
        <authorList>
            <person name="Park H."/>
        </authorList>
    </citation>
    <scope>NUCLEOTIDE SEQUENCE [LARGE SCALE GENOMIC DNA]</scope>
    <source>
        <strain evidence="2">DM0001</strain>
        <tissue evidence="2">Muscle</tissue>
    </source>
</reference>
<feature type="region of interest" description="Disordered" evidence="1">
    <location>
        <begin position="110"/>
        <end position="402"/>
    </location>
</feature>
<feature type="compositionally biased region" description="Polar residues" evidence="1">
    <location>
        <begin position="818"/>
        <end position="834"/>
    </location>
</feature>
<feature type="compositionally biased region" description="Basic residues" evidence="1">
    <location>
        <begin position="362"/>
        <end position="374"/>
    </location>
</feature>
<comment type="caution">
    <text evidence="2">The sequence shown here is derived from an EMBL/GenBank/DDBJ whole genome shotgun (WGS) entry which is preliminary data.</text>
</comment>
<feature type="compositionally biased region" description="Low complexity" evidence="1">
    <location>
        <begin position="25"/>
        <end position="42"/>
    </location>
</feature>
<dbReference type="Proteomes" id="UP000518266">
    <property type="component" value="Unassembled WGS sequence"/>
</dbReference>
<feature type="compositionally biased region" description="Polar residues" evidence="1">
    <location>
        <begin position="425"/>
        <end position="437"/>
    </location>
</feature>
<feature type="compositionally biased region" description="Basic residues" evidence="1">
    <location>
        <begin position="173"/>
        <end position="199"/>
    </location>
</feature>
<feature type="region of interest" description="Disordered" evidence="1">
    <location>
        <begin position="425"/>
        <end position="657"/>
    </location>
</feature>
<feature type="compositionally biased region" description="Basic and acidic residues" evidence="1">
    <location>
        <begin position="156"/>
        <end position="166"/>
    </location>
</feature>
<feature type="region of interest" description="Disordered" evidence="1">
    <location>
        <begin position="760"/>
        <end position="885"/>
    </location>
</feature>
<feature type="compositionally biased region" description="Polar residues" evidence="1">
    <location>
        <begin position="387"/>
        <end position="397"/>
    </location>
</feature>
<feature type="compositionally biased region" description="Basic and acidic residues" evidence="1">
    <location>
        <begin position="438"/>
        <end position="447"/>
    </location>
</feature>
<protein>
    <recommendedName>
        <fullName evidence="4">NK-tumor recognition protein</fullName>
    </recommendedName>
</protein>
<feature type="compositionally biased region" description="Basic and acidic residues" evidence="1">
    <location>
        <begin position="611"/>
        <end position="629"/>
    </location>
</feature>
<sequence>MDCGQLFTKSANDVLEGKRKRSSHSADSSFSSHDSSSHSPSPVEEEVLEVEVEVEQSGRREKLTVRPEEIPPVGEPFPAATGRATSGNITPRRGLSLALRQWRNVAAVRLPHWKEEMKRTKVYQPPSIERWSKGDKLNDHSSSRWENRSDSAWSRSADHSSDRGSERSSLQRQPKKEKKKSKHKKKSKKGKRGKKKSSKNKPPVPLPTVSETPVSSERKSKRSRSSSNQRDSSTQRKLRSRSRYRSRSSSRKNSLSPRKRKGSKPKAAAMMPEKLPDSKATPLPRLPSVPASESTPVIPMSDSPPPSRWKPGQKPWKPSYVQEVKSKAALGSSSGPTVASVTEKAQTAVTPKCLLVDSEIHKRSRSYSRSRSRSYSRSSSYSRSDSETSIKAPSNKRNSLDKEWKEYYSSLKRVNNVDKYISLASSQDAKSGSNSPDVSKRSQDQEGKQFSSMPAESFNSRSEWDSDTERESNSGARSKKQKRAVQSREVLDKKSSAWNSESDSDHVTARNLAISEKEEGEASSESEFETSRKASEEVSAPKITKAAAKGPEEVAEKHKSKKKSKRKRKHKRRRESRKEKGKRSKRKHQKLKETFHWQPPLEFGEEEEEDESKREKQSPGRVLKEKPVVEKITSNPKEEKIRERADVPIVKQQESLDDMDICTPEHDAEIVQPTDLSNNAPEFIVKATSTISDNALPQSKDPSVPSSAGLQDETPGKPPVINFKWRPLKGTSAPQNIHMAPVSVVNFQEVLKASAQGVKMEIKSQSRVRPGSLFDEVRKTARLNQRPRNEESSSEERSPSAGTTRSPEVSLQRLVPSYVQSKSFQKSLASSPSEIKSDSYDSYSSRSRSASRRRGRRRSRSYRSSERRSRSSRSSSRSSSSSRYS</sequence>
<feature type="compositionally biased region" description="Basic and acidic residues" evidence="1">
    <location>
        <begin position="462"/>
        <end position="472"/>
    </location>
</feature>
<feature type="compositionally biased region" description="Basic and acidic residues" evidence="1">
    <location>
        <begin position="130"/>
        <end position="149"/>
    </location>
</feature>
<feature type="compositionally biased region" description="Polar residues" evidence="1">
    <location>
        <begin position="690"/>
        <end position="709"/>
    </location>
</feature>